<reference evidence="1 2" key="1">
    <citation type="submission" date="2022-02" db="EMBL/GenBank/DDBJ databases">
        <title>Comparative genomics of the first Antarctic Pseudomonas spp. capable of biotransforming 2,4,6-Trinitrotoluene.</title>
        <authorList>
            <person name="Cabrera M.A."/>
            <person name="Marquez S.L."/>
            <person name="Perez-Donoso J.M."/>
        </authorList>
    </citation>
    <scope>NUCLEOTIDE SEQUENCE [LARGE SCALE GENOMIC DNA]</scope>
    <source>
        <strain evidence="1 2">TNT19</strain>
    </source>
</reference>
<organism evidence="1 2">
    <name type="scientific">Pseudomonas violetae</name>
    <dbReference type="NCBI Taxonomy" id="2915813"/>
    <lineage>
        <taxon>Bacteria</taxon>
        <taxon>Pseudomonadati</taxon>
        <taxon>Pseudomonadota</taxon>
        <taxon>Gammaproteobacteria</taxon>
        <taxon>Pseudomonadales</taxon>
        <taxon>Pseudomonadaceae</taxon>
        <taxon>Pseudomonas</taxon>
    </lineage>
</organism>
<sequence length="115" mass="12877">MNYKSVLVLGPGLGIASTIDGFTATELAQYAMGYYESLFQPLEPVYPEGKPEFLADVLCNGYTECERVTKWLGVDQVVEFDYENHLPTPKAKLDHATFGDRFATQLMMKKFASIP</sequence>
<gene>
    <name evidence="1" type="ORF">L9059_00285</name>
</gene>
<dbReference type="Proteomes" id="UP001299876">
    <property type="component" value="Unassembled WGS sequence"/>
</dbReference>
<name>A0ABT0ESF3_9PSED</name>
<evidence type="ECO:0000313" key="2">
    <source>
        <dbReference type="Proteomes" id="UP001299876"/>
    </source>
</evidence>
<protein>
    <submittedName>
        <fullName evidence="1">Uncharacterized protein</fullName>
    </submittedName>
</protein>
<comment type="caution">
    <text evidence="1">The sequence shown here is derived from an EMBL/GenBank/DDBJ whole genome shotgun (WGS) entry which is preliminary data.</text>
</comment>
<evidence type="ECO:0000313" key="1">
    <source>
        <dbReference type="EMBL" id="MCK1788650.1"/>
    </source>
</evidence>
<dbReference type="RefSeq" id="WP_247285482.1">
    <property type="nucleotide sequence ID" value="NZ_JAKNRW010000001.1"/>
</dbReference>
<proteinExistence type="predicted"/>
<keyword evidence="2" id="KW-1185">Reference proteome</keyword>
<accession>A0ABT0ESF3</accession>
<dbReference type="EMBL" id="JAKNRW010000001">
    <property type="protein sequence ID" value="MCK1788650.1"/>
    <property type="molecule type" value="Genomic_DNA"/>
</dbReference>